<accession>A0ACB8UNM8</accession>
<reference evidence="1" key="1">
    <citation type="journal article" date="2022" name="bioRxiv">
        <title>Population genetic analysis of Ophidiomyces ophidiicola, the causative agent of snake fungal disease, indicates recent introductions to the USA.</title>
        <authorList>
            <person name="Ladner J.T."/>
            <person name="Palmer J.M."/>
            <person name="Ettinger C.L."/>
            <person name="Stajich J.E."/>
            <person name="Farrell T.M."/>
            <person name="Glorioso B.M."/>
            <person name="Lawson B."/>
            <person name="Price S.J."/>
            <person name="Stengle A.G."/>
            <person name="Grear D.A."/>
            <person name="Lorch J.M."/>
        </authorList>
    </citation>
    <scope>NUCLEOTIDE SEQUENCE</scope>
    <source>
        <strain evidence="1">NWHC 24266-5</strain>
    </source>
</reference>
<organism evidence="1">
    <name type="scientific">Ophidiomyces ophidiicola</name>
    <dbReference type="NCBI Taxonomy" id="1387563"/>
    <lineage>
        <taxon>Eukaryota</taxon>
        <taxon>Fungi</taxon>
        <taxon>Dikarya</taxon>
        <taxon>Ascomycota</taxon>
        <taxon>Pezizomycotina</taxon>
        <taxon>Eurotiomycetes</taxon>
        <taxon>Eurotiomycetidae</taxon>
        <taxon>Onygenales</taxon>
        <taxon>Onygenaceae</taxon>
        <taxon>Ophidiomyces</taxon>
    </lineage>
</organism>
<protein>
    <submittedName>
        <fullName evidence="1">Uncharacterized protein</fullName>
    </submittedName>
</protein>
<sequence>MTRHMGALENQSQQMMTLAADKRKRNGGEDITSDDELSLPKNIQQPGGIQPNLNDAGEVEEGWKKTKPTITKHHNNTGPSIKIAGRAGKCASRGRPQKGSERSQTMPRVRKAKTKAQLTKERKDAQTELRTAIDKQKELHCYIQDLEETNRRLRQSFFIMKSHDNSRMISDEQIYKSFYALMHQCQEWSQRYSAETMPGPHCLSALHEAQDRIFAKSCVDFSNTLTFCEQQIRYGPFILLHMVLTHYICDRVIEEPFHYFRDEPKLATIPQLKDCLADIFPADYDHLARKWVGQTLQLYCPLSFPRQQPKTICPLERIKEHCYLNMASTFLDGPWKCLLKDISGQCEKRLTSLYRIFRAAGEAALMAWQQCEEFHCLSATSPKLVQNGFQNGSEFMRPHPGMRLKADDTALDRNKIEFVVTPAIVAYRSVDNFEKAPILWCQAIVWATTTHRNQLPAGSSEAKAQKLENCDTHKRIYAANSFQAESVVRSTPLHSMRTTEEICLDYVLIDDSVSDHMNPSKTMEKNTETNATGRYPKRSMKKSTSSCHSDSHLEFGHPQKDPSARTNQRTVCEILDSE</sequence>
<comment type="caution">
    <text evidence="1">The sequence shown here is derived from an EMBL/GenBank/DDBJ whole genome shotgun (WGS) entry which is preliminary data.</text>
</comment>
<proteinExistence type="predicted"/>
<dbReference type="EMBL" id="JALBCA010000158">
    <property type="protein sequence ID" value="KAI2381923.1"/>
    <property type="molecule type" value="Genomic_DNA"/>
</dbReference>
<name>A0ACB8UNM8_9EURO</name>
<evidence type="ECO:0000313" key="1">
    <source>
        <dbReference type="EMBL" id="KAI2381923.1"/>
    </source>
</evidence>
<gene>
    <name evidence="1" type="ORF">LOY88_006481</name>
</gene>